<dbReference type="Pfam" id="PF14226">
    <property type="entry name" value="DIOX_N"/>
    <property type="match status" value="1"/>
</dbReference>
<name>A0ABU0FFH3_9HYPH</name>
<evidence type="ECO:0000313" key="14">
    <source>
        <dbReference type="Proteomes" id="UP001237448"/>
    </source>
</evidence>
<comment type="catalytic activity">
    <reaction evidence="10">
        <text>L-arginine + 2-oxoglutarate + O2 = guanidine + L-glutamate 5-semialdehyde + succinate + CO2</text>
        <dbReference type="Rhea" id="RHEA:31535"/>
        <dbReference type="ChEBI" id="CHEBI:15379"/>
        <dbReference type="ChEBI" id="CHEBI:16526"/>
        <dbReference type="ChEBI" id="CHEBI:16810"/>
        <dbReference type="ChEBI" id="CHEBI:30031"/>
        <dbReference type="ChEBI" id="CHEBI:30087"/>
        <dbReference type="ChEBI" id="CHEBI:32682"/>
        <dbReference type="ChEBI" id="CHEBI:58066"/>
        <dbReference type="EC" id="1.14.20.7"/>
    </reaction>
</comment>
<keyword evidence="11" id="KW-0560">Oxidoreductase</keyword>
<reference evidence="13 14" key="1">
    <citation type="submission" date="2023-07" db="EMBL/GenBank/DDBJ databases">
        <title>Genomic Encyclopedia of Type Strains, Phase IV (KMG-IV): sequencing the most valuable type-strain genomes for metagenomic binning, comparative biology and taxonomic classification.</title>
        <authorList>
            <person name="Goeker M."/>
        </authorList>
    </citation>
    <scope>NUCLEOTIDE SEQUENCE [LARGE SCALE GENOMIC DNA]</scope>
    <source>
        <strain evidence="13 14">DSM 5896</strain>
    </source>
</reference>
<dbReference type="PROSITE" id="PS51471">
    <property type="entry name" value="FE2OG_OXY"/>
    <property type="match status" value="1"/>
</dbReference>
<dbReference type="EC" id="1.14.20.7" evidence="3"/>
<dbReference type="EC" id="1.13.12.19" evidence="4"/>
<proteinExistence type="inferred from homology"/>
<dbReference type="InterPro" id="IPR005123">
    <property type="entry name" value="Oxoglu/Fe-dep_dioxygenase_dom"/>
</dbReference>
<evidence type="ECO:0000256" key="5">
    <source>
        <dbReference type="ARBA" id="ARBA00019045"/>
    </source>
</evidence>
<dbReference type="SUPFAM" id="SSF51197">
    <property type="entry name" value="Clavaminate synthase-like"/>
    <property type="match status" value="1"/>
</dbReference>
<comment type="similarity">
    <text evidence="11">Belongs to the iron/ascorbate-dependent oxidoreductase family.</text>
</comment>
<keyword evidence="11" id="KW-0408">Iron</keyword>
<dbReference type="EMBL" id="JAUSVK010000001">
    <property type="protein sequence ID" value="MDQ0393357.1"/>
    <property type="molecule type" value="Genomic_DNA"/>
</dbReference>
<evidence type="ECO:0000256" key="9">
    <source>
        <dbReference type="ARBA" id="ARBA00047725"/>
    </source>
</evidence>
<evidence type="ECO:0000256" key="3">
    <source>
        <dbReference type="ARBA" id="ARBA00012293"/>
    </source>
</evidence>
<comment type="pathway">
    <text evidence="2">Alkene biosynthesis; ethylene biosynthesis via 2-oxoglutarate.</text>
</comment>
<evidence type="ECO:0000256" key="2">
    <source>
        <dbReference type="ARBA" id="ARBA00004767"/>
    </source>
</evidence>
<dbReference type="Gene3D" id="2.60.120.330">
    <property type="entry name" value="B-lactam Antibiotic, Isopenicillin N Synthase, Chain"/>
    <property type="match status" value="1"/>
</dbReference>
<gene>
    <name evidence="13" type="ORF">J3R73_003149</name>
</gene>
<comment type="cofactor">
    <cofactor evidence="1">
        <name>Fe(2+)</name>
        <dbReference type="ChEBI" id="CHEBI:29033"/>
    </cofactor>
</comment>
<keyword evidence="14" id="KW-1185">Reference proteome</keyword>
<evidence type="ECO:0000259" key="12">
    <source>
        <dbReference type="PROSITE" id="PS51471"/>
    </source>
</evidence>
<dbReference type="InterPro" id="IPR027443">
    <property type="entry name" value="IPNS-like_sf"/>
</dbReference>
<comment type="catalytic activity">
    <reaction evidence="9">
        <text>2-oxoglutarate + O2 + 2 H(+) = ethene + 3 CO2 + H2O</text>
        <dbReference type="Rhea" id="RHEA:31523"/>
        <dbReference type="ChEBI" id="CHEBI:15377"/>
        <dbReference type="ChEBI" id="CHEBI:15378"/>
        <dbReference type="ChEBI" id="CHEBI:15379"/>
        <dbReference type="ChEBI" id="CHEBI:16526"/>
        <dbReference type="ChEBI" id="CHEBI:16810"/>
        <dbReference type="ChEBI" id="CHEBI:18153"/>
        <dbReference type="EC" id="1.13.12.19"/>
    </reaction>
</comment>
<evidence type="ECO:0000256" key="8">
    <source>
        <dbReference type="ARBA" id="ARBA00031282"/>
    </source>
</evidence>
<accession>A0ABU0FFH3</accession>
<dbReference type="Proteomes" id="UP001237448">
    <property type="component" value="Unassembled WGS sequence"/>
</dbReference>
<organism evidence="13 14">
    <name type="scientific">Labrys monachus</name>
    <dbReference type="NCBI Taxonomy" id="217067"/>
    <lineage>
        <taxon>Bacteria</taxon>
        <taxon>Pseudomonadati</taxon>
        <taxon>Pseudomonadota</taxon>
        <taxon>Alphaproteobacteria</taxon>
        <taxon>Hyphomicrobiales</taxon>
        <taxon>Xanthobacteraceae</taxon>
        <taxon>Labrys</taxon>
    </lineage>
</organism>
<evidence type="ECO:0000256" key="11">
    <source>
        <dbReference type="RuleBase" id="RU003682"/>
    </source>
</evidence>
<evidence type="ECO:0000256" key="6">
    <source>
        <dbReference type="ARBA" id="ARBA00022666"/>
    </source>
</evidence>
<dbReference type="PANTHER" id="PTHR47990">
    <property type="entry name" value="2-OXOGLUTARATE (2OG) AND FE(II)-DEPENDENT OXYGENASE SUPERFAMILY PROTEIN-RELATED"/>
    <property type="match status" value="1"/>
</dbReference>
<dbReference type="Pfam" id="PF03171">
    <property type="entry name" value="2OG-FeII_Oxy"/>
    <property type="match status" value="1"/>
</dbReference>
<dbReference type="PRINTS" id="PR00682">
    <property type="entry name" value="IPNSYNTHASE"/>
</dbReference>
<dbReference type="InterPro" id="IPR026992">
    <property type="entry name" value="DIOX_N"/>
</dbReference>
<sequence>METPDDRLPIVDLRNFAFDEAGAESIAREVDRIFSETGFCYLSNTGVPDELMVEIFEASKAFHAQPQADKEALAINAYHRGYMAPKTSLIVTSSVANVTKPNNSESLLIMHEVPEDDPRFGQDLQGPNQWPAKLPEFRETVTRYIDALETLARRFTQIIARALGLDPHALDHHFNRPTTFLRLLHYPPQPDAADDEFGSAPHTDYGFITILLQDNVGGLEVRRRGGGWIRAVPVPGTFVINVGDILSRWTNGRWQSTPHRVQNKNVVDRYSAPYFFDPDMAETITCLPACVPAGEAPRFEPVLYGDYLMERIDKNYQYRKSVSGGA</sequence>
<evidence type="ECO:0000313" key="13">
    <source>
        <dbReference type="EMBL" id="MDQ0393357.1"/>
    </source>
</evidence>
<keyword evidence="11" id="KW-0479">Metal-binding</keyword>
<evidence type="ECO:0000256" key="1">
    <source>
        <dbReference type="ARBA" id="ARBA00001954"/>
    </source>
</evidence>
<evidence type="ECO:0000256" key="7">
    <source>
        <dbReference type="ARBA" id="ARBA00031011"/>
    </source>
</evidence>
<feature type="domain" description="Fe2OG dioxygenase" evidence="12">
    <location>
        <begin position="177"/>
        <end position="278"/>
    </location>
</feature>
<evidence type="ECO:0000256" key="10">
    <source>
        <dbReference type="ARBA" id="ARBA00049359"/>
    </source>
</evidence>
<keyword evidence="6" id="KW-0266">Ethylene biosynthesis</keyword>
<evidence type="ECO:0000256" key="4">
    <source>
        <dbReference type="ARBA" id="ARBA00012531"/>
    </source>
</evidence>
<dbReference type="InterPro" id="IPR050231">
    <property type="entry name" value="Iron_ascorbate_oxido_reductase"/>
</dbReference>
<comment type="caution">
    <text evidence="13">The sequence shown here is derived from an EMBL/GenBank/DDBJ whole genome shotgun (WGS) entry which is preliminary data.</text>
</comment>
<protein>
    <recommendedName>
        <fullName evidence="5">2-oxoglutarate-dependent ethylene/succinate-forming enzyme</fullName>
        <ecNumber evidence="4">1.13.12.19</ecNumber>
        <ecNumber evidence="3">1.14.20.7</ecNumber>
    </recommendedName>
    <alternativeName>
        <fullName evidence="7">2-oxoglutarate dioxygenase (ethylene-forming)</fullName>
    </alternativeName>
    <alternativeName>
        <fullName evidence="8">2-oxoglutarate/L-arginine monooxygenase/decarboxylase (succinate-forming)</fullName>
    </alternativeName>
</protein>
<dbReference type="InterPro" id="IPR044861">
    <property type="entry name" value="IPNS-like_FE2OG_OXY"/>
</dbReference>